<dbReference type="PROSITE" id="PS51208">
    <property type="entry name" value="AUTOTRANSPORTER"/>
    <property type="match status" value="1"/>
</dbReference>
<keyword evidence="3" id="KW-1185">Reference proteome</keyword>
<dbReference type="RefSeq" id="WP_271092802.1">
    <property type="nucleotide sequence ID" value="NZ_JAPJZH010000050.1"/>
</dbReference>
<dbReference type="InterPro" id="IPR036709">
    <property type="entry name" value="Autotransporte_beta_dom_sf"/>
</dbReference>
<feature type="non-terminal residue" evidence="2">
    <location>
        <position position="587"/>
    </location>
</feature>
<accession>A0ABT4VW34</accession>
<sequence length="587" mass="59360">MANSGSISGHINHAAAGTLSVTQTGGSIAGNITSTVDAAHSMEFTGGIVSGNITLDGTTANTFALSGADITGDVDLGDGAAHAVTLSSGAIRGSLDIGSGTTELSINVAGGDTVTLGTLATNSTTTTTINGAGAVEITTFTVNGAANQSAGTLTATDLTVGDGGSFTQSGNSVLASSNVRLDGAATLNLNGTTTRVTGVISGGIDSRVFINGTFTSEDSINVGHFEIADGGVFNMAHDVTATSPTTFANFGRLAVGASDTVIINGNYTQDSNAIFQTDVTNDTSFGRLVVTGTANLPSNARIDVNVADANFDFAVDEMQDIISAGTLTSDGTFIVTDNSNLFDFEALVSGDTVDLCLAAAGGSCTASASIGVYEAVVATGNWPGVGAAVVFDDLIDTFITAGTSGDSDMDRVIGSLGVLATQQEVSSAVSQTLPLLTASAAIPIENTLSTTRRIIQSRQSDSDWLRPADPVLADEYIWASGFHTHLDHGDRRAVTGFNGGSTGFVLGSDGSIGAGTNLGIAFAYSDTHVNSNTDLNSADIETYQVIGYGRHALNDSTNVDFQLGVGLSETDGQRTISFVDGTPVAHS</sequence>
<organism evidence="2 3">
    <name type="scientific">Hoeflea poritis</name>
    <dbReference type="NCBI Taxonomy" id="2993659"/>
    <lineage>
        <taxon>Bacteria</taxon>
        <taxon>Pseudomonadati</taxon>
        <taxon>Pseudomonadota</taxon>
        <taxon>Alphaproteobacteria</taxon>
        <taxon>Hyphomicrobiales</taxon>
        <taxon>Rhizobiaceae</taxon>
        <taxon>Hoeflea</taxon>
    </lineage>
</organism>
<evidence type="ECO:0000313" key="3">
    <source>
        <dbReference type="Proteomes" id="UP001148313"/>
    </source>
</evidence>
<dbReference type="Gene3D" id="2.40.128.130">
    <property type="entry name" value="Autotransporter beta-domain"/>
    <property type="match status" value="1"/>
</dbReference>
<proteinExistence type="predicted"/>
<dbReference type="InterPro" id="IPR005546">
    <property type="entry name" value="Autotransporte_beta"/>
</dbReference>
<dbReference type="SUPFAM" id="SSF103515">
    <property type="entry name" value="Autotransporter"/>
    <property type="match status" value="1"/>
</dbReference>
<dbReference type="EMBL" id="JAPJZH010000050">
    <property type="protein sequence ID" value="MDA4848921.1"/>
    <property type="molecule type" value="Genomic_DNA"/>
</dbReference>
<reference evidence="2" key="1">
    <citation type="submission" date="2022-11" db="EMBL/GenBank/DDBJ databases">
        <title>Hoeflea poritis sp. nov., isolated from scleractinian coral Porites lutea.</title>
        <authorList>
            <person name="Zhang G."/>
            <person name="Wei Q."/>
            <person name="Cai L."/>
        </authorList>
    </citation>
    <scope>NUCLEOTIDE SEQUENCE</scope>
    <source>
        <strain evidence="2">E7-10</strain>
    </source>
</reference>
<protein>
    <submittedName>
        <fullName evidence="2">Autotransporter domain-containing protein</fullName>
    </submittedName>
</protein>
<feature type="domain" description="Autotransporter" evidence="1">
    <location>
        <begin position="470"/>
        <end position="587"/>
    </location>
</feature>
<evidence type="ECO:0000259" key="1">
    <source>
        <dbReference type="PROSITE" id="PS51208"/>
    </source>
</evidence>
<evidence type="ECO:0000313" key="2">
    <source>
        <dbReference type="EMBL" id="MDA4848921.1"/>
    </source>
</evidence>
<dbReference type="Proteomes" id="UP001148313">
    <property type="component" value="Unassembled WGS sequence"/>
</dbReference>
<gene>
    <name evidence="2" type="ORF">OOZ53_26485</name>
</gene>
<name>A0ABT4VW34_9HYPH</name>
<dbReference type="Pfam" id="PF03797">
    <property type="entry name" value="Autotransporter"/>
    <property type="match status" value="1"/>
</dbReference>
<comment type="caution">
    <text evidence="2">The sequence shown here is derived from an EMBL/GenBank/DDBJ whole genome shotgun (WGS) entry which is preliminary data.</text>
</comment>